<evidence type="ECO:0000256" key="2">
    <source>
        <dbReference type="ARBA" id="ARBA00023172"/>
    </source>
</evidence>
<dbReference type="InterPro" id="IPR050639">
    <property type="entry name" value="SSR_resolvase"/>
</dbReference>
<dbReference type="InterPro" id="IPR036162">
    <property type="entry name" value="Resolvase-like_N_sf"/>
</dbReference>
<evidence type="ECO:0000313" key="5">
    <source>
        <dbReference type="EMBL" id="ORY20715.1"/>
    </source>
</evidence>
<dbReference type="Proteomes" id="UP000193642">
    <property type="component" value="Unassembled WGS sequence"/>
</dbReference>
<evidence type="ECO:0000313" key="6">
    <source>
        <dbReference type="Proteomes" id="UP000193642"/>
    </source>
</evidence>
<feature type="region of interest" description="Disordered" evidence="3">
    <location>
        <begin position="1"/>
        <end position="20"/>
    </location>
</feature>
<dbReference type="SMART" id="SM00857">
    <property type="entry name" value="Resolvase"/>
    <property type="match status" value="1"/>
</dbReference>
<dbReference type="EMBL" id="MCGO01000227">
    <property type="protein sequence ID" value="ORY20715.1"/>
    <property type="molecule type" value="Genomic_DNA"/>
</dbReference>
<keyword evidence="6" id="KW-1185">Reference proteome</keyword>
<dbReference type="PROSITE" id="PS51736">
    <property type="entry name" value="RECOMBINASES_3"/>
    <property type="match status" value="1"/>
</dbReference>
<reference evidence="5 6" key="1">
    <citation type="submission" date="2016-07" db="EMBL/GenBank/DDBJ databases">
        <title>Pervasive Adenine N6-methylation of Active Genes in Fungi.</title>
        <authorList>
            <consortium name="DOE Joint Genome Institute"/>
            <person name="Mondo S.J."/>
            <person name="Dannebaum R.O."/>
            <person name="Kuo R.C."/>
            <person name="Labutti K."/>
            <person name="Haridas S."/>
            <person name="Kuo A."/>
            <person name="Salamov A."/>
            <person name="Ahrendt S.R."/>
            <person name="Lipzen A."/>
            <person name="Sullivan W."/>
            <person name="Andreopoulos W.B."/>
            <person name="Clum A."/>
            <person name="Lindquist E."/>
            <person name="Daum C."/>
            <person name="Ramamoorthy G.K."/>
            <person name="Gryganskyi A."/>
            <person name="Culley D."/>
            <person name="Magnuson J.K."/>
            <person name="James T.Y."/>
            <person name="O'Malley M.A."/>
            <person name="Stajich J.E."/>
            <person name="Spatafora J.W."/>
            <person name="Visel A."/>
            <person name="Grigoriev I.V."/>
        </authorList>
    </citation>
    <scope>NUCLEOTIDE SEQUENCE [LARGE SCALE GENOMIC DNA]</scope>
    <source>
        <strain evidence="5 6">JEL800</strain>
    </source>
</reference>
<gene>
    <name evidence="5" type="ORF">BCR33DRAFT_862567</name>
</gene>
<dbReference type="AlphaFoldDB" id="A0A1Y2AFH1"/>
<dbReference type="OrthoDB" id="6968708at2759"/>
<evidence type="ECO:0000256" key="1">
    <source>
        <dbReference type="ARBA" id="ARBA00023125"/>
    </source>
</evidence>
<dbReference type="Pfam" id="PF00239">
    <property type="entry name" value="Resolvase"/>
    <property type="match status" value="1"/>
</dbReference>
<proteinExistence type="predicted"/>
<dbReference type="SUPFAM" id="SSF53041">
    <property type="entry name" value="Resolvase-like"/>
    <property type="match status" value="1"/>
</dbReference>
<protein>
    <submittedName>
        <fullName evidence="5">Resolvase-domain-containing protein</fullName>
    </submittedName>
</protein>
<dbReference type="GO" id="GO:0000150">
    <property type="term" value="F:DNA strand exchange activity"/>
    <property type="evidence" value="ECO:0007669"/>
    <property type="project" value="InterPro"/>
</dbReference>
<organism evidence="5 6">
    <name type="scientific">Rhizoclosmatium globosum</name>
    <dbReference type="NCBI Taxonomy" id="329046"/>
    <lineage>
        <taxon>Eukaryota</taxon>
        <taxon>Fungi</taxon>
        <taxon>Fungi incertae sedis</taxon>
        <taxon>Chytridiomycota</taxon>
        <taxon>Chytridiomycota incertae sedis</taxon>
        <taxon>Chytridiomycetes</taxon>
        <taxon>Chytridiales</taxon>
        <taxon>Chytriomycetaceae</taxon>
        <taxon>Rhizoclosmatium</taxon>
    </lineage>
</organism>
<evidence type="ECO:0000256" key="3">
    <source>
        <dbReference type="SAM" id="MobiDB-lite"/>
    </source>
</evidence>
<keyword evidence="1" id="KW-0238">DNA-binding</keyword>
<accession>A0A1Y2AFH1</accession>
<dbReference type="Gene3D" id="3.40.50.1390">
    <property type="entry name" value="Resolvase, N-terminal catalytic domain"/>
    <property type="match status" value="1"/>
</dbReference>
<dbReference type="PANTHER" id="PTHR30461">
    <property type="entry name" value="DNA-INVERTASE FROM LAMBDOID PROPHAGE"/>
    <property type="match status" value="1"/>
</dbReference>
<dbReference type="GO" id="GO:0003677">
    <property type="term" value="F:DNA binding"/>
    <property type="evidence" value="ECO:0007669"/>
    <property type="project" value="UniProtKB-KW"/>
</dbReference>
<name>A0A1Y2AFH1_9FUNG</name>
<sequence>MRQDQRGTGSAVGRTNQPLSSTLAPDLLQTARRLTGSIYPVPGTRLVFVAYVRKSVESDSGSLPQQLALIQKWAAANSHDIHPVVFKDVQSGADASRPGLLASLQLIRSNPAIAGLVTYKVDRLSRNSRDSMGIIESLVNSRKVYASASESDMYFGTQTIDANQYVSLLLKSAIAEIERIKTGQVTRNHMQVKRDQGLPVGRNAPYGCRFLAKYADGQVKFGFQLDQLRSDSLSITVVPCLSEQRQALSGFAYFRACERNRISPSRAGLFHHVVCAGIYEDCRETGAARARHYKMNNLWRGIQSYVRRLEKSGRLGDLDRDEGIAGTVCRV</sequence>
<feature type="domain" description="Resolvase/invertase-type recombinase catalytic" evidence="4">
    <location>
        <begin position="47"/>
        <end position="197"/>
    </location>
</feature>
<keyword evidence="2" id="KW-0233">DNA recombination</keyword>
<comment type="caution">
    <text evidence="5">The sequence shown here is derived from an EMBL/GenBank/DDBJ whole genome shotgun (WGS) entry which is preliminary data.</text>
</comment>
<dbReference type="PANTHER" id="PTHR30461:SF2">
    <property type="entry name" value="SERINE RECOMBINASE PINE-RELATED"/>
    <property type="match status" value="1"/>
</dbReference>
<dbReference type="CDD" id="cd00338">
    <property type="entry name" value="Ser_Recombinase"/>
    <property type="match status" value="1"/>
</dbReference>
<dbReference type="InterPro" id="IPR006119">
    <property type="entry name" value="Resolv_N"/>
</dbReference>
<evidence type="ECO:0000259" key="4">
    <source>
        <dbReference type="PROSITE" id="PS51736"/>
    </source>
</evidence>